<dbReference type="GO" id="GO:0005739">
    <property type="term" value="C:mitochondrion"/>
    <property type="evidence" value="ECO:0007669"/>
    <property type="project" value="UniProtKB-SubCell"/>
</dbReference>
<feature type="domain" description="TLDc" evidence="6">
    <location>
        <begin position="312"/>
        <end position="474"/>
    </location>
</feature>
<dbReference type="OrthoDB" id="26679at2759"/>
<dbReference type="AlphaFoldDB" id="A0A8S1PB77"/>
<accession>A0A8S1PB77</accession>
<dbReference type="Pfam" id="PF07534">
    <property type="entry name" value="TLD"/>
    <property type="match status" value="1"/>
</dbReference>
<evidence type="ECO:0000313" key="7">
    <source>
        <dbReference type="EMBL" id="CAD8100442.1"/>
    </source>
</evidence>
<keyword evidence="3" id="KW-0496">Mitochondrion</keyword>
<dbReference type="PROSITE" id="PS51886">
    <property type="entry name" value="TLDC"/>
    <property type="match status" value="1"/>
</dbReference>
<dbReference type="SMART" id="SM00584">
    <property type="entry name" value="TLDc"/>
    <property type="match status" value="1"/>
</dbReference>
<keyword evidence="8" id="KW-1185">Reference proteome</keyword>
<dbReference type="SMART" id="SM00257">
    <property type="entry name" value="LysM"/>
    <property type="match status" value="1"/>
</dbReference>
<evidence type="ECO:0000256" key="2">
    <source>
        <dbReference type="ARBA" id="ARBA00009540"/>
    </source>
</evidence>
<comment type="similarity">
    <text evidence="2">Belongs to the OXR1 family.</text>
</comment>
<dbReference type="PANTHER" id="PTHR23354:SF62">
    <property type="entry name" value="MUSTARD, ISOFORM V"/>
    <property type="match status" value="1"/>
</dbReference>
<comment type="caution">
    <text evidence="7">The sequence shown here is derived from an EMBL/GenBank/DDBJ whole genome shotgun (WGS) entry which is preliminary data.</text>
</comment>
<dbReference type="PROSITE" id="PS51782">
    <property type="entry name" value="LYSM"/>
    <property type="match status" value="1"/>
</dbReference>
<evidence type="ECO:0000259" key="5">
    <source>
        <dbReference type="PROSITE" id="PS51782"/>
    </source>
</evidence>
<gene>
    <name evidence="7" type="ORF">PSON_ATCC_30995.1.T0740031</name>
</gene>
<sequence>MDQKQQCEQQYEYVLNIEYLGNYKFIYENHSPINEDDIQLSDLESQFLDDFKIEDDSQYFLYKVEQDDSYFGLELKFNVSADQLMQINQISEHSLYEGIIIKIPRKQQMPIYEQITNQEQKQENLLDTFQKTYNKFFDINYVTSLGYIKGKLTVHEDVLFFDPDYNNNLNEKIMQEAKLKNVQQLQFQILLQNVIKVTKREFPACIQIGSKEIQKMHFVEIYIQTKRSKVVLIQLIDVQQLNELMDSINSVLVSYFPPTPNKVIETPTKPQLKTILPYYYKNDVKLEQNIQLAFEKSMGSNVFISYLESESEIIDQSIFMMVACYIPTIFKSQRWTLLYSSTLNGSSIKTLMRNTQFSQPVIVFVRDLHKYLFGAYLSDGIQKSQDHFYGTGESFLFTFKNTLSLTVYNWINQNNFITLCDENGLAIGCGDKYGLYIDSEIYHGYSHYCETFGNEVLSSKENFVIDRMEIWGIFQG</sequence>
<evidence type="ECO:0000256" key="4">
    <source>
        <dbReference type="ARBA" id="ARBA00040604"/>
    </source>
</evidence>
<evidence type="ECO:0000256" key="3">
    <source>
        <dbReference type="ARBA" id="ARBA00023128"/>
    </source>
</evidence>
<dbReference type="PANTHER" id="PTHR23354">
    <property type="entry name" value="NUCLEOLAR PROTEIN 7/ESTROGEN RECEPTOR COACTIVATOR-RELATED"/>
    <property type="match status" value="1"/>
</dbReference>
<dbReference type="InterPro" id="IPR006571">
    <property type="entry name" value="TLDc_dom"/>
</dbReference>
<dbReference type="Proteomes" id="UP000692954">
    <property type="component" value="Unassembled WGS sequence"/>
</dbReference>
<evidence type="ECO:0000259" key="6">
    <source>
        <dbReference type="PROSITE" id="PS51886"/>
    </source>
</evidence>
<dbReference type="EMBL" id="CAJJDN010000074">
    <property type="protein sequence ID" value="CAD8100442.1"/>
    <property type="molecule type" value="Genomic_DNA"/>
</dbReference>
<comment type="subcellular location">
    <subcellularLocation>
        <location evidence="1">Mitochondrion</location>
    </subcellularLocation>
</comment>
<organism evidence="7 8">
    <name type="scientific">Paramecium sonneborni</name>
    <dbReference type="NCBI Taxonomy" id="65129"/>
    <lineage>
        <taxon>Eukaryota</taxon>
        <taxon>Sar</taxon>
        <taxon>Alveolata</taxon>
        <taxon>Ciliophora</taxon>
        <taxon>Intramacronucleata</taxon>
        <taxon>Oligohymenophorea</taxon>
        <taxon>Peniculida</taxon>
        <taxon>Parameciidae</taxon>
        <taxon>Paramecium</taxon>
    </lineage>
</organism>
<evidence type="ECO:0000313" key="8">
    <source>
        <dbReference type="Proteomes" id="UP000692954"/>
    </source>
</evidence>
<dbReference type="InterPro" id="IPR018392">
    <property type="entry name" value="LysM"/>
</dbReference>
<evidence type="ECO:0000256" key="1">
    <source>
        <dbReference type="ARBA" id="ARBA00004173"/>
    </source>
</evidence>
<dbReference type="Pfam" id="PF01476">
    <property type="entry name" value="LysM"/>
    <property type="match status" value="1"/>
</dbReference>
<reference evidence="7" key="1">
    <citation type="submission" date="2021-01" db="EMBL/GenBank/DDBJ databases">
        <authorList>
            <consortium name="Genoscope - CEA"/>
            <person name="William W."/>
        </authorList>
    </citation>
    <scope>NUCLEOTIDE SEQUENCE</scope>
</reference>
<proteinExistence type="inferred from homology"/>
<name>A0A8S1PB77_9CILI</name>
<protein>
    <recommendedName>
        <fullName evidence="4">Oxidation resistance protein 1</fullName>
    </recommendedName>
</protein>
<feature type="domain" description="LysM" evidence="5">
    <location>
        <begin position="60"/>
        <end position="103"/>
    </location>
</feature>